<feature type="region of interest" description="Disordered" evidence="9">
    <location>
        <begin position="256"/>
        <end position="279"/>
    </location>
</feature>
<keyword evidence="12" id="KW-1185">Reference proteome</keyword>
<dbReference type="SMART" id="SM00184">
    <property type="entry name" value="RING"/>
    <property type="match status" value="1"/>
</dbReference>
<keyword evidence="6" id="KW-0833">Ubl conjugation pathway</keyword>
<dbReference type="InterPro" id="IPR013083">
    <property type="entry name" value="Znf_RING/FYVE/PHD"/>
</dbReference>
<dbReference type="Proteomes" id="UP001279734">
    <property type="component" value="Unassembled WGS sequence"/>
</dbReference>
<name>A0AAD3T1H1_NEPGR</name>
<sequence>MAGPSCLTFPELEEEPEVLCLDSIPYRYQIYRSDFHPSSPDHNFDSDLFDPICGTAAGISGSDSTDLFDRENRVNFVMDLLQQRVEQSQVLTDRNEFVSEPIHESSFNVVERNGEMCIDSLVPELGLGLDMDDDSCGGFVVSDCGDEFFVARRDSTTENPGNLVDEDRFSGGLTVVGIESDSEEDENDLLGIELHSEEEEEDDYAAENVNDDDIAIPLYLSSFQLEDHRDGNDDFEWEEVDDSVDGGEVLSVMVDPEEEESASVMPVTGSEEDGGGERERGLGNLDWAVLLNVANLERSLETENDDHGDYIYTAEYELMLGQFAGVENGHTGRPPASKSITENLPSTAITEEDVLKNNALCAVCKDEIDIGELAKQLPCSHRYHGNCILPWLGMRNTCPVCRFELPTDDPDYERWRIQRATHFP</sequence>
<dbReference type="EMBL" id="BSYO01000024">
    <property type="protein sequence ID" value="GMH21888.1"/>
    <property type="molecule type" value="Genomic_DNA"/>
</dbReference>
<keyword evidence="7" id="KW-0862">Zinc</keyword>
<evidence type="ECO:0000256" key="3">
    <source>
        <dbReference type="ARBA" id="ARBA00022679"/>
    </source>
</evidence>
<comment type="catalytic activity">
    <reaction evidence="1">
        <text>S-ubiquitinyl-[E2 ubiquitin-conjugating enzyme]-L-cysteine + [acceptor protein]-L-lysine = [E2 ubiquitin-conjugating enzyme]-L-cysteine + N(6)-ubiquitinyl-[acceptor protein]-L-lysine.</text>
        <dbReference type="EC" id="2.3.2.27"/>
    </reaction>
</comment>
<evidence type="ECO:0000256" key="2">
    <source>
        <dbReference type="ARBA" id="ARBA00012483"/>
    </source>
</evidence>
<keyword evidence="3" id="KW-0808">Transferase</keyword>
<accession>A0AAD3T1H1</accession>
<evidence type="ECO:0000256" key="5">
    <source>
        <dbReference type="ARBA" id="ARBA00022771"/>
    </source>
</evidence>
<evidence type="ECO:0000256" key="1">
    <source>
        <dbReference type="ARBA" id="ARBA00000900"/>
    </source>
</evidence>
<dbReference type="GO" id="GO:0061630">
    <property type="term" value="F:ubiquitin protein ligase activity"/>
    <property type="evidence" value="ECO:0007669"/>
    <property type="project" value="UniProtKB-EC"/>
</dbReference>
<organism evidence="11 12">
    <name type="scientific">Nepenthes gracilis</name>
    <name type="common">Slender pitcher plant</name>
    <dbReference type="NCBI Taxonomy" id="150966"/>
    <lineage>
        <taxon>Eukaryota</taxon>
        <taxon>Viridiplantae</taxon>
        <taxon>Streptophyta</taxon>
        <taxon>Embryophyta</taxon>
        <taxon>Tracheophyta</taxon>
        <taxon>Spermatophyta</taxon>
        <taxon>Magnoliopsida</taxon>
        <taxon>eudicotyledons</taxon>
        <taxon>Gunneridae</taxon>
        <taxon>Pentapetalae</taxon>
        <taxon>Caryophyllales</taxon>
        <taxon>Nepenthaceae</taxon>
        <taxon>Nepenthes</taxon>
    </lineage>
</organism>
<dbReference type="GO" id="GO:0008270">
    <property type="term" value="F:zinc ion binding"/>
    <property type="evidence" value="ECO:0007669"/>
    <property type="project" value="UniProtKB-KW"/>
</dbReference>
<evidence type="ECO:0000256" key="4">
    <source>
        <dbReference type="ARBA" id="ARBA00022723"/>
    </source>
</evidence>
<dbReference type="FunFam" id="3.30.40.10:FF:000022">
    <property type="entry name" value="E3 ubiquitin-protein ligase RING1-like"/>
    <property type="match status" value="1"/>
</dbReference>
<dbReference type="InterPro" id="IPR001841">
    <property type="entry name" value="Znf_RING"/>
</dbReference>
<gene>
    <name evidence="11" type="ORF">Nepgr_023731</name>
</gene>
<reference evidence="11" key="1">
    <citation type="submission" date="2023-05" db="EMBL/GenBank/DDBJ databases">
        <title>Nepenthes gracilis genome sequencing.</title>
        <authorList>
            <person name="Fukushima K."/>
        </authorList>
    </citation>
    <scope>NUCLEOTIDE SEQUENCE</scope>
    <source>
        <strain evidence="11">SING2019-196</strain>
    </source>
</reference>
<proteinExistence type="predicted"/>
<dbReference type="GO" id="GO:0016567">
    <property type="term" value="P:protein ubiquitination"/>
    <property type="evidence" value="ECO:0007669"/>
    <property type="project" value="TreeGrafter"/>
</dbReference>
<evidence type="ECO:0000259" key="10">
    <source>
        <dbReference type="PROSITE" id="PS50089"/>
    </source>
</evidence>
<keyword evidence="4" id="KW-0479">Metal-binding</keyword>
<dbReference type="SUPFAM" id="SSF57850">
    <property type="entry name" value="RING/U-box"/>
    <property type="match status" value="1"/>
</dbReference>
<comment type="caution">
    <text evidence="11">The sequence shown here is derived from an EMBL/GenBank/DDBJ whole genome shotgun (WGS) entry which is preliminary data.</text>
</comment>
<evidence type="ECO:0000256" key="6">
    <source>
        <dbReference type="ARBA" id="ARBA00022786"/>
    </source>
</evidence>
<evidence type="ECO:0000313" key="12">
    <source>
        <dbReference type="Proteomes" id="UP001279734"/>
    </source>
</evidence>
<evidence type="ECO:0000313" key="11">
    <source>
        <dbReference type="EMBL" id="GMH21888.1"/>
    </source>
</evidence>
<dbReference type="PROSITE" id="PS50089">
    <property type="entry name" value="ZF_RING_2"/>
    <property type="match status" value="1"/>
</dbReference>
<evidence type="ECO:0000256" key="9">
    <source>
        <dbReference type="SAM" id="MobiDB-lite"/>
    </source>
</evidence>
<evidence type="ECO:0000256" key="7">
    <source>
        <dbReference type="ARBA" id="ARBA00022833"/>
    </source>
</evidence>
<dbReference type="PANTHER" id="PTHR15710">
    <property type="entry name" value="E3 UBIQUITIN-PROTEIN LIGASE PRAJA"/>
    <property type="match status" value="1"/>
</dbReference>
<dbReference type="Gene3D" id="3.30.40.10">
    <property type="entry name" value="Zinc/RING finger domain, C3HC4 (zinc finger)"/>
    <property type="match status" value="1"/>
</dbReference>
<dbReference type="PANTHER" id="PTHR15710:SF202">
    <property type="entry name" value="RING-TYPE E3 UBIQUITIN TRANSFERASE"/>
    <property type="match status" value="1"/>
</dbReference>
<dbReference type="AlphaFoldDB" id="A0AAD3T1H1"/>
<dbReference type="EC" id="2.3.2.27" evidence="2"/>
<protein>
    <recommendedName>
        <fullName evidence="2">RING-type E3 ubiquitin transferase</fullName>
        <ecNumber evidence="2">2.3.2.27</ecNumber>
    </recommendedName>
</protein>
<evidence type="ECO:0000256" key="8">
    <source>
        <dbReference type="PROSITE-ProRule" id="PRU00175"/>
    </source>
</evidence>
<feature type="domain" description="RING-type" evidence="10">
    <location>
        <begin position="361"/>
        <end position="402"/>
    </location>
</feature>
<dbReference type="Pfam" id="PF13639">
    <property type="entry name" value="zf-RING_2"/>
    <property type="match status" value="1"/>
</dbReference>
<dbReference type="GO" id="GO:0005737">
    <property type="term" value="C:cytoplasm"/>
    <property type="evidence" value="ECO:0007669"/>
    <property type="project" value="TreeGrafter"/>
</dbReference>
<keyword evidence="5 8" id="KW-0863">Zinc-finger</keyword>